<dbReference type="GO" id="GO:0005886">
    <property type="term" value="C:plasma membrane"/>
    <property type="evidence" value="ECO:0007669"/>
    <property type="project" value="UniProtKB-SubCell"/>
</dbReference>
<feature type="chain" id="PRO_5043507584" description="Ig-like domain-containing protein" evidence="9">
    <location>
        <begin position="19"/>
        <end position="280"/>
    </location>
</feature>
<keyword evidence="8" id="KW-1133">Transmembrane helix</keyword>
<accession>A0AAV7KPG1</accession>
<dbReference type="SMART" id="SM00409">
    <property type="entry name" value="IG"/>
    <property type="match status" value="1"/>
</dbReference>
<keyword evidence="8" id="KW-0812">Transmembrane</keyword>
<comment type="subcellular location">
    <subcellularLocation>
        <location evidence="1">Cell membrane</location>
    </subcellularLocation>
</comment>
<keyword evidence="3 9" id="KW-0732">Signal</keyword>
<dbReference type="GO" id="GO:0009617">
    <property type="term" value="P:response to bacterium"/>
    <property type="evidence" value="ECO:0007669"/>
    <property type="project" value="TreeGrafter"/>
</dbReference>
<evidence type="ECO:0000256" key="1">
    <source>
        <dbReference type="ARBA" id="ARBA00004236"/>
    </source>
</evidence>
<dbReference type="Pfam" id="PF07686">
    <property type="entry name" value="V-set"/>
    <property type="match status" value="1"/>
</dbReference>
<keyword evidence="4" id="KW-0391">Immunity</keyword>
<evidence type="ECO:0000256" key="2">
    <source>
        <dbReference type="ARBA" id="ARBA00022475"/>
    </source>
</evidence>
<proteinExistence type="predicted"/>
<evidence type="ECO:0000256" key="7">
    <source>
        <dbReference type="ARBA" id="ARBA00023180"/>
    </source>
</evidence>
<evidence type="ECO:0000256" key="9">
    <source>
        <dbReference type="SAM" id="SignalP"/>
    </source>
</evidence>
<dbReference type="PROSITE" id="PS50835">
    <property type="entry name" value="IG_LIKE"/>
    <property type="match status" value="1"/>
</dbReference>
<evidence type="ECO:0000256" key="6">
    <source>
        <dbReference type="ARBA" id="ARBA00023157"/>
    </source>
</evidence>
<protein>
    <recommendedName>
        <fullName evidence="10">Ig-like domain-containing protein</fullName>
    </recommendedName>
</protein>
<evidence type="ECO:0000259" key="10">
    <source>
        <dbReference type="PROSITE" id="PS50835"/>
    </source>
</evidence>
<dbReference type="InterPro" id="IPR013783">
    <property type="entry name" value="Ig-like_fold"/>
</dbReference>
<evidence type="ECO:0000313" key="12">
    <source>
        <dbReference type="Proteomes" id="UP001066276"/>
    </source>
</evidence>
<feature type="domain" description="Ig-like" evidence="10">
    <location>
        <begin position="21"/>
        <end position="102"/>
    </location>
</feature>
<dbReference type="SUPFAM" id="SSF48726">
    <property type="entry name" value="Immunoglobulin"/>
    <property type="match status" value="2"/>
</dbReference>
<dbReference type="Gene3D" id="2.60.40.10">
    <property type="entry name" value="Immunoglobulins"/>
    <property type="match status" value="2"/>
</dbReference>
<feature type="transmembrane region" description="Helical" evidence="8">
    <location>
        <begin position="233"/>
        <end position="254"/>
    </location>
</feature>
<keyword evidence="2" id="KW-1003">Cell membrane</keyword>
<keyword evidence="12" id="KW-1185">Reference proteome</keyword>
<evidence type="ECO:0000256" key="5">
    <source>
        <dbReference type="ARBA" id="ARBA00023136"/>
    </source>
</evidence>
<gene>
    <name evidence="11" type="ORF">NDU88_001084</name>
</gene>
<keyword evidence="7" id="KW-0325">Glycoprotein</keyword>
<keyword evidence="6" id="KW-1015">Disulfide bond</keyword>
<organism evidence="11 12">
    <name type="scientific">Pleurodeles waltl</name>
    <name type="common">Iberian ribbed newt</name>
    <dbReference type="NCBI Taxonomy" id="8319"/>
    <lineage>
        <taxon>Eukaryota</taxon>
        <taxon>Metazoa</taxon>
        <taxon>Chordata</taxon>
        <taxon>Craniata</taxon>
        <taxon>Vertebrata</taxon>
        <taxon>Euteleostomi</taxon>
        <taxon>Amphibia</taxon>
        <taxon>Batrachia</taxon>
        <taxon>Caudata</taxon>
        <taxon>Salamandroidea</taxon>
        <taxon>Salamandridae</taxon>
        <taxon>Pleurodelinae</taxon>
        <taxon>Pleurodeles</taxon>
    </lineage>
</organism>
<dbReference type="InterPro" id="IPR013106">
    <property type="entry name" value="Ig_V-set"/>
</dbReference>
<dbReference type="InterPro" id="IPR036179">
    <property type="entry name" value="Ig-like_dom_sf"/>
</dbReference>
<dbReference type="InterPro" id="IPR003599">
    <property type="entry name" value="Ig_sub"/>
</dbReference>
<evidence type="ECO:0000256" key="3">
    <source>
        <dbReference type="ARBA" id="ARBA00022729"/>
    </source>
</evidence>
<sequence length="280" mass="30890">MVIIGALILLHQFLITNTEGPVITLTPTTLLTEVGGVAKMTCTFTKSMFDAVWYKEQPNGTLTFIPQSFDQGIRKSGKLSGSNSSSLVINNTQRSHSGVYYCGTFIGINPFLSGKFKLYITDATSAPIMSILVPAQEEESPLPEQTVILCVASGVSEEWGPPLWQIDRRESHGQTDTGVFDARGLFSMSSTLVMSQKIWGQAKSCTCLIKNKSSGQTFSKVFTKHIDKDCSHAMYYGIPCSLALLLIQLLLLVVCRRRLFGRKRPINRLEMSETAYATVK</sequence>
<evidence type="ECO:0000256" key="8">
    <source>
        <dbReference type="SAM" id="Phobius"/>
    </source>
</evidence>
<reference evidence="11" key="1">
    <citation type="journal article" date="2022" name="bioRxiv">
        <title>Sequencing and chromosome-scale assembly of the giantPleurodeles waltlgenome.</title>
        <authorList>
            <person name="Brown T."/>
            <person name="Elewa A."/>
            <person name="Iarovenko S."/>
            <person name="Subramanian E."/>
            <person name="Araus A.J."/>
            <person name="Petzold A."/>
            <person name="Susuki M."/>
            <person name="Suzuki K.-i.T."/>
            <person name="Hayashi T."/>
            <person name="Toyoda A."/>
            <person name="Oliveira C."/>
            <person name="Osipova E."/>
            <person name="Leigh N.D."/>
            <person name="Simon A."/>
            <person name="Yun M.H."/>
        </authorList>
    </citation>
    <scope>NUCLEOTIDE SEQUENCE</scope>
    <source>
        <strain evidence="11">20211129_DDA</strain>
        <tissue evidence="11">Liver</tissue>
    </source>
</reference>
<dbReference type="InterPro" id="IPR052051">
    <property type="entry name" value="TCR_complex_component"/>
</dbReference>
<evidence type="ECO:0000256" key="4">
    <source>
        <dbReference type="ARBA" id="ARBA00022859"/>
    </source>
</evidence>
<comment type="caution">
    <text evidence="11">The sequence shown here is derived from an EMBL/GenBank/DDBJ whole genome shotgun (WGS) entry which is preliminary data.</text>
</comment>
<dbReference type="EMBL" id="JANPWB010000016">
    <property type="protein sequence ID" value="KAJ1080895.1"/>
    <property type="molecule type" value="Genomic_DNA"/>
</dbReference>
<dbReference type="Proteomes" id="UP001066276">
    <property type="component" value="Chromosome 12"/>
</dbReference>
<name>A0AAV7KPG1_PLEWA</name>
<dbReference type="PANTHER" id="PTHR19433">
    <property type="entry name" value="T-CELL RECEPTOR ALPHA CHAIN V REGION-RELATED"/>
    <property type="match status" value="1"/>
</dbReference>
<evidence type="ECO:0000313" key="11">
    <source>
        <dbReference type="EMBL" id="KAJ1080895.1"/>
    </source>
</evidence>
<keyword evidence="5 8" id="KW-0472">Membrane</keyword>
<dbReference type="GO" id="GO:0002376">
    <property type="term" value="P:immune system process"/>
    <property type="evidence" value="ECO:0007669"/>
    <property type="project" value="UniProtKB-KW"/>
</dbReference>
<dbReference type="AlphaFoldDB" id="A0AAV7KPG1"/>
<dbReference type="InterPro" id="IPR007110">
    <property type="entry name" value="Ig-like_dom"/>
</dbReference>
<feature type="signal peptide" evidence="9">
    <location>
        <begin position="1"/>
        <end position="18"/>
    </location>
</feature>
<dbReference type="CDD" id="cd00099">
    <property type="entry name" value="IgV"/>
    <property type="match status" value="1"/>
</dbReference>